<dbReference type="EMBL" id="JAPHQB010000032">
    <property type="protein sequence ID" value="MCX2803098.1"/>
    <property type="molecule type" value="Genomic_DNA"/>
</dbReference>
<dbReference type="Proteomes" id="UP001209730">
    <property type="component" value="Unassembled WGS sequence"/>
</dbReference>
<comment type="caution">
    <text evidence="2">The sequence shown here is derived from an EMBL/GenBank/DDBJ whole genome shotgun (WGS) entry which is preliminary data.</text>
</comment>
<organism evidence="2 3">
    <name type="scientific">Microbulbifer thermotolerans</name>
    <dbReference type="NCBI Taxonomy" id="252514"/>
    <lineage>
        <taxon>Bacteria</taxon>
        <taxon>Pseudomonadati</taxon>
        <taxon>Pseudomonadota</taxon>
        <taxon>Gammaproteobacteria</taxon>
        <taxon>Cellvibrionales</taxon>
        <taxon>Microbulbiferaceae</taxon>
        <taxon>Microbulbifer</taxon>
    </lineage>
</organism>
<sequence>MHWLLTNLTEKEIAEKLELKPDTTHKHVMNIYRKFNVSSRAALMALWLGHAC</sequence>
<dbReference type="InterPro" id="IPR036388">
    <property type="entry name" value="WH-like_DNA-bd_sf"/>
</dbReference>
<name>A0AB35I015_MICTH</name>
<dbReference type="SUPFAM" id="SSF46894">
    <property type="entry name" value="C-terminal effector domain of the bipartite response regulators"/>
    <property type="match status" value="1"/>
</dbReference>
<gene>
    <name evidence="2" type="ORF">OQJ68_14990</name>
</gene>
<evidence type="ECO:0000259" key="1">
    <source>
        <dbReference type="PROSITE" id="PS50043"/>
    </source>
</evidence>
<protein>
    <submittedName>
        <fullName evidence="2">LuxR C-terminal-related transcriptional regulator</fullName>
    </submittedName>
</protein>
<dbReference type="Gene3D" id="1.10.10.10">
    <property type="entry name" value="Winged helix-like DNA-binding domain superfamily/Winged helix DNA-binding domain"/>
    <property type="match status" value="1"/>
</dbReference>
<dbReference type="Pfam" id="PF00196">
    <property type="entry name" value="GerE"/>
    <property type="match status" value="1"/>
</dbReference>
<reference evidence="2" key="1">
    <citation type="submission" date="2022-11" db="EMBL/GenBank/DDBJ databases">
        <title>Chitin-degrading and fungicidal potential of chitinolytic bacterial strains from marine environment of the Pacific Ocean regions.</title>
        <authorList>
            <person name="Pentekhina I."/>
            <person name="Nedashkovskaya O."/>
            <person name="Seitkalieva A."/>
            <person name="Podvolotskaya A."/>
            <person name="Tekutyeva L."/>
            <person name="Balabanova L."/>
        </authorList>
    </citation>
    <scope>NUCLEOTIDE SEQUENCE</scope>
    <source>
        <strain evidence="2">KMM 6838</strain>
    </source>
</reference>
<dbReference type="InterPro" id="IPR016032">
    <property type="entry name" value="Sig_transdc_resp-reg_C-effctor"/>
</dbReference>
<dbReference type="GO" id="GO:0006355">
    <property type="term" value="P:regulation of DNA-templated transcription"/>
    <property type="evidence" value="ECO:0007669"/>
    <property type="project" value="InterPro"/>
</dbReference>
<dbReference type="RefSeq" id="WP_266066639.1">
    <property type="nucleotide sequence ID" value="NZ_JAPHQB010000032.1"/>
</dbReference>
<dbReference type="GO" id="GO:0003677">
    <property type="term" value="F:DNA binding"/>
    <property type="evidence" value="ECO:0007669"/>
    <property type="project" value="InterPro"/>
</dbReference>
<evidence type="ECO:0000313" key="2">
    <source>
        <dbReference type="EMBL" id="MCX2803098.1"/>
    </source>
</evidence>
<proteinExistence type="predicted"/>
<dbReference type="SMART" id="SM00421">
    <property type="entry name" value="HTH_LUXR"/>
    <property type="match status" value="1"/>
</dbReference>
<feature type="domain" description="HTH luxR-type" evidence="1">
    <location>
        <begin position="1"/>
        <end position="51"/>
    </location>
</feature>
<evidence type="ECO:0000313" key="3">
    <source>
        <dbReference type="Proteomes" id="UP001209730"/>
    </source>
</evidence>
<dbReference type="AlphaFoldDB" id="A0AB35I015"/>
<dbReference type="PROSITE" id="PS50043">
    <property type="entry name" value="HTH_LUXR_2"/>
    <property type="match status" value="1"/>
</dbReference>
<dbReference type="InterPro" id="IPR000792">
    <property type="entry name" value="Tscrpt_reg_LuxR_C"/>
</dbReference>
<accession>A0AB35I015</accession>